<evidence type="ECO:0000313" key="2">
    <source>
        <dbReference type="EMBL" id="MBB3330415.1"/>
    </source>
</evidence>
<feature type="compositionally biased region" description="Basic residues" evidence="1">
    <location>
        <begin position="86"/>
        <end position="97"/>
    </location>
</feature>
<dbReference type="EMBL" id="JACHZF010000008">
    <property type="protein sequence ID" value="MBB3330415.1"/>
    <property type="molecule type" value="Genomic_DNA"/>
</dbReference>
<feature type="region of interest" description="Disordered" evidence="1">
    <location>
        <begin position="50"/>
        <end position="97"/>
    </location>
</feature>
<protein>
    <submittedName>
        <fullName evidence="2">Uncharacterized protein</fullName>
    </submittedName>
</protein>
<keyword evidence="3" id="KW-1185">Reference proteome</keyword>
<organism evidence="2 3">
    <name type="scientific">Halomonas campaniensis</name>
    <dbReference type="NCBI Taxonomy" id="213554"/>
    <lineage>
        <taxon>Bacteria</taxon>
        <taxon>Pseudomonadati</taxon>
        <taxon>Pseudomonadota</taxon>
        <taxon>Gammaproteobacteria</taxon>
        <taxon>Oceanospirillales</taxon>
        <taxon>Halomonadaceae</taxon>
        <taxon>Halomonas</taxon>
    </lineage>
</organism>
<sequence length="97" mass="10448">MTIQHSPARTAHVVGAIASNHTLPRQQLESIVADALQAAVIFDADATYAGTRTDAADKRPQPTSRERAHEISRAQQDAAAADMKNQWKKSTGKGGQR</sequence>
<dbReference type="AlphaFoldDB" id="A0A7W5K248"/>
<reference evidence="2 3" key="1">
    <citation type="submission" date="2020-08" db="EMBL/GenBank/DDBJ databases">
        <title>Genomic Encyclopedia of Archaeal and Bacterial Type Strains, Phase II (KMG-II): from individual species to whole genera.</title>
        <authorList>
            <person name="Goeker M."/>
        </authorList>
    </citation>
    <scope>NUCLEOTIDE SEQUENCE [LARGE SCALE GENOMIC DNA]</scope>
    <source>
        <strain evidence="2 3">5AG</strain>
    </source>
</reference>
<gene>
    <name evidence="2" type="ORF">BDK63_001281</name>
</gene>
<dbReference type="Proteomes" id="UP000553442">
    <property type="component" value="Unassembled WGS sequence"/>
</dbReference>
<accession>A0A7W5K248</accession>
<evidence type="ECO:0000256" key="1">
    <source>
        <dbReference type="SAM" id="MobiDB-lite"/>
    </source>
</evidence>
<feature type="compositionally biased region" description="Basic and acidic residues" evidence="1">
    <location>
        <begin position="54"/>
        <end position="72"/>
    </location>
</feature>
<evidence type="ECO:0000313" key="3">
    <source>
        <dbReference type="Proteomes" id="UP000553442"/>
    </source>
</evidence>
<comment type="caution">
    <text evidence="2">The sequence shown here is derived from an EMBL/GenBank/DDBJ whole genome shotgun (WGS) entry which is preliminary data.</text>
</comment>
<dbReference type="RefSeq" id="WP_183330539.1">
    <property type="nucleotide sequence ID" value="NZ_JACHZF010000008.1"/>
</dbReference>
<name>A0A7W5K248_9GAMM</name>
<proteinExistence type="predicted"/>